<evidence type="ECO:0000313" key="2">
    <source>
        <dbReference type="EMBL" id="KAA9157972.1"/>
    </source>
</evidence>
<protein>
    <submittedName>
        <fullName evidence="2">Uncharacterized protein</fullName>
    </submittedName>
</protein>
<comment type="caution">
    <text evidence="2">The sequence shown here is derived from an EMBL/GenBank/DDBJ whole genome shotgun (WGS) entry which is preliminary data.</text>
</comment>
<dbReference type="EMBL" id="VMNW02000038">
    <property type="protein sequence ID" value="KAA9157972.1"/>
    <property type="molecule type" value="Genomic_DNA"/>
</dbReference>
<accession>A0A5N0V1K1</accession>
<feature type="region of interest" description="Disordered" evidence="1">
    <location>
        <begin position="138"/>
        <end position="179"/>
    </location>
</feature>
<sequence>MAGHETPRRRRRSTATLERLEAARRRRAEQLERERENERRVDEALEPFAEAAAEIAALERKRDDRVAALKSQLERKLAELEQQKATKSADYERLAADVRAEASARVDGWRQVMATSVQQIRDADVSVSETAEMLGITPREVTTLSRANENRSSAASSSHGRAEEPDGASGAPWPAGDVE</sequence>
<organism evidence="2 3">
    <name type="scientific">Amycolatopsis acidicola</name>
    <dbReference type="NCBI Taxonomy" id="2596893"/>
    <lineage>
        <taxon>Bacteria</taxon>
        <taxon>Bacillati</taxon>
        <taxon>Actinomycetota</taxon>
        <taxon>Actinomycetes</taxon>
        <taxon>Pseudonocardiales</taxon>
        <taxon>Pseudonocardiaceae</taxon>
        <taxon>Amycolatopsis</taxon>
    </lineage>
</organism>
<dbReference type="RefSeq" id="WP_144762520.1">
    <property type="nucleotide sequence ID" value="NZ_VMNW02000038.1"/>
</dbReference>
<reference evidence="2" key="1">
    <citation type="submission" date="2019-09" db="EMBL/GenBank/DDBJ databases">
        <authorList>
            <person name="Teo W.F.A."/>
            <person name="Duangmal K."/>
        </authorList>
    </citation>
    <scope>NUCLEOTIDE SEQUENCE [LARGE SCALE GENOMIC DNA]</scope>
    <source>
        <strain evidence="2">K81G1</strain>
    </source>
</reference>
<dbReference type="Proteomes" id="UP000319769">
    <property type="component" value="Unassembled WGS sequence"/>
</dbReference>
<feature type="region of interest" description="Disordered" evidence="1">
    <location>
        <begin position="1"/>
        <end position="20"/>
    </location>
</feature>
<keyword evidence="3" id="KW-1185">Reference proteome</keyword>
<dbReference type="AlphaFoldDB" id="A0A5N0V1K1"/>
<name>A0A5N0V1K1_9PSEU</name>
<dbReference type="OrthoDB" id="3638208at2"/>
<evidence type="ECO:0000313" key="3">
    <source>
        <dbReference type="Proteomes" id="UP000319769"/>
    </source>
</evidence>
<gene>
    <name evidence="2" type="ORF">FPZ12_024125</name>
</gene>
<evidence type="ECO:0000256" key="1">
    <source>
        <dbReference type="SAM" id="MobiDB-lite"/>
    </source>
</evidence>
<feature type="compositionally biased region" description="Low complexity" evidence="1">
    <location>
        <begin position="145"/>
        <end position="159"/>
    </location>
</feature>
<proteinExistence type="predicted"/>